<feature type="transmembrane region" description="Helical" evidence="1">
    <location>
        <begin position="333"/>
        <end position="351"/>
    </location>
</feature>
<feature type="transmembrane region" description="Helical" evidence="1">
    <location>
        <begin position="384"/>
        <end position="405"/>
    </location>
</feature>
<dbReference type="AlphaFoldDB" id="A0A921NUY5"/>
<keyword evidence="1" id="KW-0812">Transmembrane</keyword>
<keyword evidence="1" id="KW-0472">Membrane</keyword>
<gene>
    <name evidence="2" type="ORF">PMES_01725</name>
</gene>
<evidence type="ECO:0000313" key="3">
    <source>
        <dbReference type="Proteomes" id="UP000698242"/>
    </source>
</evidence>
<accession>A0A921NUY5</accession>
<dbReference type="SUPFAM" id="SSF82714">
    <property type="entry name" value="Multidrug efflux transporter AcrB TolC docking domain, DN and DC subdomains"/>
    <property type="match status" value="2"/>
</dbReference>
<feature type="transmembrane region" description="Helical" evidence="1">
    <location>
        <begin position="972"/>
        <end position="991"/>
    </location>
</feature>
<proteinExistence type="predicted"/>
<feature type="transmembrane region" description="Helical" evidence="1">
    <location>
        <begin position="871"/>
        <end position="894"/>
    </location>
</feature>
<feature type="transmembrane region" description="Helical" evidence="1">
    <location>
        <begin position="927"/>
        <end position="951"/>
    </location>
</feature>
<dbReference type="GO" id="GO:0042910">
    <property type="term" value="F:xenobiotic transmembrane transporter activity"/>
    <property type="evidence" value="ECO:0007669"/>
    <property type="project" value="TreeGrafter"/>
</dbReference>
<evidence type="ECO:0000256" key="1">
    <source>
        <dbReference type="SAM" id="Phobius"/>
    </source>
</evidence>
<dbReference type="Gene3D" id="3.30.70.1430">
    <property type="entry name" value="Multidrug efflux transporter AcrB pore domain"/>
    <property type="match status" value="2"/>
</dbReference>
<comment type="caution">
    <text evidence="2">The sequence shown here is derived from an EMBL/GenBank/DDBJ whole genome shotgun (WGS) entry which is preliminary data.</text>
</comment>
<name>A0A921NUY5_9RHOB</name>
<feature type="transmembrane region" description="Helical" evidence="1">
    <location>
        <begin position="1095"/>
        <end position="1115"/>
    </location>
</feature>
<organism evidence="2 3">
    <name type="scientific">Profundibacterium mesophilum KAUST100406-0324</name>
    <dbReference type="NCBI Taxonomy" id="1037889"/>
    <lineage>
        <taxon>Bacteria</taxon>
        <taxon>Pseudomonadati</taxon>
        <taxon>Pseudomonadota</taxon>
        <taxon>Alphaproteobacteria</taxon>
        <taxon>Rhodobacterales</taxon>
        <taxon>Roseobacteraceae</taxon>
        <taxon>Profundibacterium</taxon>
    </lineage>
</organism>
<dbReference type="SUPFAM" id="SSF82866">
    <property type="entry name" value="Multidrug efflux transporter AcrB transmembrane domain"/>
    <property type="match status" value="2"/>
</dbReference>
<keyword evidence="1" id="KW-1133">Transmembrane helix</keyword>
<feature type="transmembrane region" description="Helical" evidence="1">
    <location>
        <begin position="1055"/>
        <end position="1075"/>
    </location>
</feature>
<dbReference type="RefSeq" id="WP_159965290.1">
    <property type="nucleotide sequence ID" value="NZ_APKE01000020.1"/>
</dbReference>
<dbReference type="PANTHER" id="PTHR32063">
    <property type="match status" value="1"/>
</dbReference>
<dbReference type="GO" id="GO:0005886">
    <property type="term" value="C:plasma membrane"/>
    <property type="evidence" value="ECO:0007669"/>
    <property type="project" value="TreeGrafter"/>
</dbReference>
<dbReference type="Gene3D" id="3.30.70.1320">
    <property type="entry name" value="Multidrug efflux transporter AcrB pore domain like"/>
    <property type="match status" value="1"/>
</dbReference>
<dbReference type="PRINTS" id="PR00702">
    <property type="entry name" value="ACRIFLAVINRP"/>
</dbReference>
<dbReference type="PANTHER" id="PTHR32063:SF33">
    <property type="entry name" value="RND SUPERFAMILY EFFLUX PUMP PERMEASE COMPONENT"/>
    <property type="match status" value="1"/>
</dbReference>
<feature type="transmembrane region" description="Helical" evidence="1">
    <location>
        <begin position="901"/>
        <end position="921"/>
    </location>
</feature>
<feature type="transmembrane region" description="Helical" evidence="1">
    <location>
        <begin position="462"/>
        <end position="481"/>
    </location>
</feature>
<feature type="transmembrane region" description="Helical" evidence="1">
    <location>
        <begin position="426"/>
        <end position="450"/>
    </location>
</feature>
<dbReference type="SUPFAM" id="SSF82693">
    <property type="entry name" value="Multidrug efflux transporter AcrB pore domain, PN1, PN2, PC1 and PC2 subdomains"/>
    <property type="match status" value="1"/>
</dbReference>
<dbReference type="Pfam" id="PF00873">
    <property type="entry name" value="ACR_tran"/>
    <property type="match status" value="1"/>
</dbReference>
<dbReference type="InterPro" id="IPR001036">
    <property type="entry name" value="Acrflvin-R"/>
</dbReference>
<dbReference type="OrthoDB" id="174266at2"/>
<sequence length="1120" mass="119026">MRARAAPPRLLSYFTRHRTAANLLLLVLLALGAAALPRMRAQFFPDVVLDSLSVTVAWPGAGAEDVDLALVGALEPALLAVRGVTDVSSRASEGSASISLEFEPGRDMSAATEDVQAAVDAVRDLPDAAQEPVVRRSAWSDRVTDTVIHGPIAPQQLARLADAFTARLFAAGVTQVTIEGIAAAEIRVEVPSISLIRHGLSLSQIAAAIAEEAEADPAGDIAGAARVRTGVAKRSAEQIAGIALRSGMDGTRLELGDVARITQPGIDRDRASFVGPDPALTLRVERSAEGDAIELQRRVEAVAAQMRPTLPEGVEITLVRTRAEAITGRLDTLMENGLMGLGLVVGLLFFFLNARTAFWVAAGIPVAMTAAIALMYAAGLTFNMISLFALIITLGIVVDDAIVVGEHADFRARQLGEDAKTAAENAAGRMFAPVFSATLTTVIAFFGLVAVGGRFGDLISDIPFTVIVVLIASLAECFLILPNHMAHALSHVGRGHWYDWPSRTVNKGFGVLRDKGFRPLMRLVVKARYPVLAAVIAILASQVAVFMRGDVQWRFFNAPERSTITGNFVMRDGATRADTLEMMRALQRSVAETGAAYEAEHGRDPVDFAIAQIGGTAGRGLAGTEETEPERLGAISIELIPADARPYSSFAFLAALQEAVPEHPLLETVSYRGGRSGPGGDALDIRISGAASQTLKAAAEDLKARLGTFPEVSALEDSLPYDKEEIILELTARGRALGFTIDALGDVLRDRLSGIEAASFPDGPRAATIRVELAPRDLTPDLLDRMLLPTAEGQQVPLADIVTLRRAAGFSSIRRENGVRLARVTGDLSEDDPARASEIMQALETVILPRLEEDFGVSTALSGLSEQEDAFLADAALGLAFCLTGIYLTLAWVFSSWLRPFVVMAIIPFGLVGTIWGHAAWDVPLSLFTVVGLLGMTGIIINDSIVLVTTIDEHAHDRGLVPAIVDGAADRLRPVLLTTLTTVLGLAPLLYETSADAQFLKPTVITLVYGLGFGMLLVLLVVPALIGMQHDARRSLDAVRRSLRGGRRHRAVRRAVSLTGMAALAGFALVLLPAILWERLPMALGGAALGPAAGFALYMGLTVGTALLALIGTALSRRRR</sequence>
<keyword evidence="3" id="KW-1185">Reference proteome</keyword>
<dbReference type="EMBL" id="APKE01000020">
    <property type="protein sequence ID" value="KAF0675970.1"/>
    <property type="molecule type" value="Genomic_DNA"/>
</dbReference>
<evidence type="ECO:0000313" key="2">
    <source>
        <dbReference type="EMBL" id="KAF0675970.1"/>
    </source>
</evidence>
<reference evidence="2" key="1">
    <citation type="submission" date="2013-03" db="EMBL/GenBank/DDBJ databases">
        <title>Genome Sequence of the Profundibacterium mesophilum strain KAUST100406-0324T from Red Sea, a novel genus in the family Rhodobacteraceae.</title>
        <authorList>
            <person name="Essack M."/>
            <person name="Alam I."/>
            <person name="Lafi F."/>
            <person name="Alawi W."/>
            <person name="Kamanu F."/>
            <person name="Al-Suwailem A."/>
            <person name="Lee O.O."/>
            <person name="Xu Y."/>
            <person name="Bajic V."/>
            <person name="Qian P.-Y."/>
            <person name="Archer J."/>
        </authorList>
    </citation>
    <scope>NUCLEOTIDE SEQUENCE</scope>
    <source>
        <strain evidence="2">KAUST100406-0324</strain>
    </source>
</reference>
<dbReference type="Gene3D" id="3.30.70.1440">
    <property type="entry name" value="Multidrug efflux transporter AcrB pore domain"/>
    <property type="match status" value="1"/>
</dbReference>
<feature type="transmembrane region" description="Helical" evidence="1">
    <location>
        <begin position="358"/>
        <end position="378"/>
    </location>
</feature>
<dbReference type="InterPro" id="IPR027463">
    <property type="entry name" value="AcrB_DN_DC_subdom"/>
</dbReference>
<dbReference type="Proteomes" id="UP000698242">
    <property type="component" value="Unassembled WGS sequence"/>
</dbReference>
<protein>
    <submittedName>
        <fullName evidence="2">Cationmultidrug efflux pump</fullName>
    </submittedName>
</protein>
<feature type="transmembrane region" description="Helical" evidence="1">
    <location>
        <begin position="527"/>
        <end position="547"/>
    </location>
</feature>
<dbReference type="Gene3D" id="3.30.2090.10">
    <property type="entry name" value="Multidrug efflux transporter AcrB TolC docking domain, DN and DC subdomains"/>
    <property type="match status" value="2"/>
</dbReference>
<feature type="transmembrane region" description="Helical" evidence="1">
    <location>
        <begin position="1003"/>
        <end position="1026"/>
    </location>
</feature>
<dbReference type="Gene3D" id="1.20.1640.10">
    <property type="entry name" value="Multidrug efflux transporter AcrB transmembrane domain"/>
    <property type="match status" value="2"/>
</dbReference>